<comment type="subcellular location">
    <subcellularLocation>
        <location evidence="5 6">Cytoplasm</location>
    </subcellularLocation>
</comment>
<dbReference type="HAMAP" id="MF_00378">
    <property type="entry name" value="Exonuc_7_L"/>
    <property type="match status" value="1"/>
</dbReference>
<dbReference type="InterPro" id="IPR003753">
    <property type="entry name" value="Exonuc_VII_L"/>
</dbReference>
<comment type="caution">
    <text evidence="9">The sequence shown here is derived from an EMBL/GenBank/DDBJ whole genome shotgun (WGS) entry which is preliminary data.</text>
</comment>
<evidence type="ECO:0000256" key="3">
    <source>
        <dbReference type="ARBA" id="ARBA00022801"/>
    </source>
</evidence>
<comment type="function">
    <text evidence="5">Bidirectionally degrades single-stranded DNA into large acid-insoluble oligonucleotides, which are then degraded further into small acid-soluble oligonucleotides.</text>
</comment>
<dbReference type="Proteomes" id="UP001596405">
    <property type="component" value="Unassembled WGS sequence"/>
</dbReference>
<evidence type="ECO:0000256" key="1">
    <source>
        <dbReference type="ARBA" id="ARBA00022490"/>
    </source>
</evidence>
<dbReference type="RefSeq" id="WP_066618357.1">
    <property type="nucleotide sequence ID" value="NZ_JBHSYQ010000003.1"/>
</dbReference>
<evidence type="ECO:0000256" key="4">
    <source>
        <dbReference type="ARBA" id="ARBA00022839"/>
    </source>
</evidence>
<dbReference type="GO" id="GO:0008855">
    <property type="term" value="F:exodeoxyribonuclease VII activity"/>
    <property type="evidence" value="ECO:0007669"/>
    <property type="project" value="UniProtKB-EC"/>
</dbReference>
<evidence type="ECO:0000259" key="7">
    <source>
        <dbReference type="Pfam" id="PF02601"/>
    </source>
</evidence>
<dbReference type="Pfam" id="PF02601">
    <property type="entry name" value="Exonuc_VII_L"/>
    <property type="match status" value="1"/>
</dbReference>
<evidence type="ECO:0000256" key="5">
    <source>
        <dbReference type="HAMAP-Rule" id="MF_00378"/>
    </source>
</evidence>
<evidence type="ECO:0000256" key="2">
    <source>
        <dbReference type="ARBA" id="ARBA00022722"/>
    </source>
</evidence>
<sequence length="530" mass="60407">MGIRYQSYQEEISFTVSTNRPLTLFEFNRRLREEIENALPHRYWIIAEISECRVHHQSGHCYLTLTDKEPGSKSTLTAQARGTIWKRQYSEIASYFEAQTGHPLKSGLKILFNASPRFHELYGFSLDIHDIDPTYTLGDLARQRQETIDRLQKEGLIELNQKQSLPLVPQRLAIISSPTAAGYQDFVAQLEKNPFGYAFRLTLFEASVQGAEAVSSIKAALHRVSMQRQAFDAVVVIRGGGSQTDLLCFDHYELAATVAQMPLPVLTGIGHERDESITDLVAHTALKTPTAVAAFLIDRLNEFEATVEEFFLRIREAASALTVAEERRIGQVATQIQQRTNVYLQARQYQLECQTRTLSDKPQKFLTEEQRHIMCEEMRLTNSVQQSLRAKEARQQQYAQALESSSQKKVNSGQRHLTHLEHCLQHAAEQKLQKARLAFQTRQQRLLYGAKDQLQIKGHQLQLLEMDVRSHDPEIMLMRGYTLTYVNGKLLKSIDQIKPGDKLETRLLAGSVESKVTKVKQPDLFDGIKN</sequence>
<comment type="catalytic activity">
    <reaction evidence="5 6">
        <text>Exonucleolytic cleavage in either 5'- to 3'- or 3'- to 5'-direction to yield nucleoside 5'-phosphates.</text>
        <dbReference type="EC" id="3.1.11.6"/>
    </reaction>
</comment>
<evidence type="ECO:0000313" key="9">
    <source>
        <dbReference type="EMBL" id="MFC6997842.1"/>
    </source>
</evidence>
<gene>
    <name evidence="5 9" type="primary">xseA</name>
    <name evidence="9" type="ORF">ACFQHR_09400</name>
</gene>
<dbReference type="EC" id="3.1.11.6" evidence="5"/>
<dbReference type="PANTHER" id="PTHR30008">
    <property type="entry name" value="EXODEOXYRIBONUCLEASE 7 LARGE SUBUNIT"/>
    <property type="match status" value="1"/>
</dbReference>
<evidence type="ECO:0000256" key="6">
    <source>
        <dbReference type="RuleBase" id="RU004355"/>
    </source>
</evidence>
<keyword evidence="10" id="KW-1185">Reference proteome</keyword>
<proteinExistence type="inferred from homology"/>
<dbReference type="InterPro" id="IPR025824">
    <property type="entry name" value="OB-fold_nuc-bd_dom"/>
</dbReference>
<organism evidence="9 10">
    <name type="scientific">Rufibacter roseus</name>
    <dbReference type="NCBI Taxonomy" id="1567108"/>
    <lineage>
        <taxon>Bacteria</taxon>
        <taxon>Pseudomonadati</taxon>
        <taxon>Bacteroidota</taxon>
        <taxon>Cytophagia</taxon>
        <taxon>Cytophagales</taxon>
        <taxon>Hymenobacteraceae</taxon>
        <taxon>Rufibacter</taxon>
    </lineage>
</organism>
<evidence type="ECO:0000259" key="8">
    <source>
        <dbReference type="Pfam" id="PF13742"/>
    </source>
</evidence>
<accession>A0ABW2DMS3</accession>
<dbReference type="Pfam" id="PF13742">
    <property type="entry name" value="tRNA_anti_2"/>
    <property type="match status" value="1"/>
</dbReference>
<comment type="subunit">
    <text evidence="5">Heterooligomer composed of large and small subunits.</text>
</comment>
<comment type="similarity">
    <text evidence="5 6">Belongs to the XseA family.</text>
</comment>
<keyword evidence="2 5" id="KW-0540">Nuclease</keyword>
<feature type="domain" description="Exonuclease VII large subunit C-terminal" evidence="7">
    <location>
        <begin position="156"/>
        <end position="514"/>
    </location>
</feature>
<dbReference type="PANTHER" id="PTHR30008:SF0">
    <property type="entry name" value="EXODEOXYRIBONUCLEASE 7 LARGE SUBUNIT"/>
    <property type="match status" value="1"/>
</dbReference>
<dbReference type="CDD" id="cd04489">
    <property type="entry name" value="ExoVII_LU_OBF"/>
    <property type="match status" value="1"/>
</dbReference>
<evidence type="ECO:0000313" key="10">
    <source>
        <dbReference type="Proteomes" id="UP001596405"/>
    </source>
</evidence>
<dbReference type="EMBL" id="JBHSYQ010000003">
    <property type="protein sequence ID" value="MFC6997842.1"/>
    <property type="molecule type" value="Genomic_DNA"/>
</dbReference>
<dbReference type="NCBIfam" id="TIGR00237">
    <property type="entry name" value="xseA"/>
    <property type="match status" value="1"/>
</dbReference>
<keyword evidence="3 5" id="KW-0378">Hydrolase</keyword>
<protein>
    <recommendedName>
        <fullName evidence="5">Exodeoxyribonuclease 7 large subunit</fullName>
        <ecNumber evidence="5">3.1.11.6</ecNumber>
    </recommendedName>
    <alternativeName>
        <fullName evidence="5">Exodeoxyribonuclease VII large subunit</fullName>
        <shortName evidence="5">Exonuclease VII large subunit</shortName>
    </alternativeName>
</protein>
<feature type="domain" description="OB-fold nucleic acid binding" evidence="8">
    <location>
        <begin position="23"/>
        <end position="132"/>
    </location>
</feature>
<reference evidence="10" key="1">
    <citation type="journal article" date="2019" name="Int. J. Syst. Evol. Microbiol.">
        <title>The Global Catalogue of Microorganisms (GCM) 10K type strain sequencing project: providing services to taxonomists for standard genome sequencing and annotation.</title>
        <authorList>
            <consortium name="The Broad Institute Genomics Platform"/>
            <consortium name="The Broad Institute Genome Sequencing Center for Infectious Disease"/>
            <person name="Wu L."/>
            <person name="Ma J."/>
        </authorList>
    </citation>
    <scope>NUCLEOTIDE SEQUENCE [LARGE SCALE GENOMIC DNA]</scope>
    <source>
        <strain evidence="10">CGMCC 4.7393</strain>
    </source>
</reference>
<keyword evidence="4 5" id="KW-0269">Exonuclease</keyword>
<name>A0ABW2DMS3_9BACT</name>
<keyword evidence="1 5" id="KW-0963">Cytoplasm</keyword>
<dbReference type="InterPro" id="IPR020579">
    <property type="entry name" value="Exonuc_VII_lsu_C"/>
</dbReference>